<dbReference type="OrthoDB" id="4827239at2"/>
<feature type="transmembrane region" description="Helical" evidence="5">
    <location>
        <begin position="51"/>
        <end position="71"/>
    </location>
</feature>
<sequence length="195" mass="21193">MNEALWALGRGTGVVALALFTVSVLLGILTRSGRPLLGLPRFSVALVHRNVSILATVFIAIHLLTLLGDSFAQLRVIDFFVPFLGAVKPVWLGLGTVAVDLLVAVMVTSLLRRYVGRRVFRAVHWLTYAMWPFALAHSIGNGTDASQSWFIAFAAACSAAVIAAVGWRLTRGFVEYQGIRQAAAPDRPVRARRNP</sequence>
<evidence type="ECO:0000256" key="5">
    <source>
        <dbReference type="SAM" id="Phobius"/>
    </source>
</evidence>
<proteinExistence type="predicted"/>
<dbReference type="Pfam" id="PF01794">
    <property type="entry name" value="Ferric_reduct"/>
    <property type="match status" value="1"/>
</dbReference>
<dbReference type="GO" id="GO:0016020">
    <property type="term" value="C:membrane"/>
    <property type="evidence" value="ECO:0007669"/>
    <property type="project" value="UniProtKB-SubCell"/>
</dbReference>
<dbReference type="AlphaFoldDB" id="A0A4R8UAK9"/>
<keyword evidence="8" id="KW-1185">Reference proteome</keyword>
<accession>A0A4R8UAK9</accession>
<keyword evidence="4 5" id="KW-0472">Membrane</keyword>
<protein>
    <submittedName>
        <fullName evidence="7">Iron reductase</fullName>
    </submittedName>
</protein>
<evidence type="ECO:0000259" key="6">
    <source>
        <dbReference type="Pfam" id="PF01794"/>
    </source>
</evidence>
<dbReference type="EMBL" id="SOEZ01000081">
    <property type="protein sequence ID" value="TFB46287.1"/>
    <property type="molecule type" value="Genomic_DNA"/>
</dbReference>
<evidence type="ECO:0000256" key="2">
    <source>
        <dbReference type="ARBA" id="ARBA00022692"/>
    </source>
</evidence>
<keyword evidence="3 5" id="KW-1133">Transmembrane helix</keyword>
<evidence type="ECO:0000313" key="7">
    <source>
        <dbReference type="EMBL" id="TFB46287.1"/>
    </source>
</evidence>
<dbReference type="InterPro" id="IPR013130">
    <property type="entry name" value="Fe3_Rdtase_TM_dom"/>
</dbReference>
<dbReference type="Proteomes" id="UP000297866">
    <property type="component" value="Unassembled WGS sequence"/>
</dbReference>
<keyword evidence="2 5" id="KW-0812">Transmembrane</keyword>
<feature type="transmembrane region" description="Helical" evidence="5">
    <location>
        <begin position="91"/>
        <end position="111"/>
    </location>
</feature>
<organism evidence="7 8">
    <name type="scientific">Cryobacterium tagatosivorans</name>
    <dbReference type="NCBI Taxonomy" id="1259199"/>
    <lineage>
        <taxon>Bacteria</taxon>
        <taxon>Bacillati</taxon>
        <taxon>Actinomycetota</taxon>
        <taxon>Actinomycetes</taxon>
        <taxon>Micrococcales</taxon>
        <taxon>Microbacteriaceae</taxon>
        <taxon>Cryobacterium</taxon>
    </lineage>
</organism>
<feature type="transmembrane region" description="Helical" evidence="5">
    <location>
        <begin position="123"/>
        <end position="143"/>
    </location>
</feature>
<feature type="transmembrane region" description="Helical" evidence="5">
    <location>
        <begin position="12"/>
        <end position="30"/>
    </location>
</feature>
<dbReference type="RefSeq" id="WP_134493370.1">
    <property type="nucleotide sequence ID" value="NZ_SOEZ01000081.1"/>
</dbReference>
<evidence type="ECO:0000256" key="1">
    <source>
        <dbReference type="ARBA" id="ARBA00004141"/>
    </source>
</evidence>
<name>A0A4R8UAK9_9MICO</name>
<evidence type="ECO:0000313" key="8">
    <source>
        <dbReference type="Proteomes" id="UP000297866"/>
    </source>
</evidence>
<evidence type="ECO:0000256" key="3">
    <source>
        <dbReference type="ARBA" id="ARBA00022989"/>
    </source>
</evidence>
<feature type="domain" description="Ferric oxidoreductase" evidence="6">
    <location>
        <begin position="12"/>
        <end position="134"/>
    </location>
</feature>
<evidence type="ECO:0000256" key="4">
    <source>
        <dbReference type="ARBA" id="ARBA00023136"/>
    </source>
</evidence>
<comment type="subcellular location">
    <subcellularLocation>
        <location evidence="1">Membrane</location>
        <topology evidence="1">Multi-pass membrane protein</topology>
    </subcellularLocation>
</comment>
<comment type="caution">
    <text evidence="7">The sequence shown here is derived from an EMBL/GenBank/DDBJ whole genome shotgun (WGS) entry which is preliminary data.</text>
</comment>
<gene>
    <name evidence="7" type="ORF">E3O23_17680</name>
</gene>
<reference evidence="7 8" key="1">
    <citation type="submission" date="2019-03" db="EMBL/GenBank/DDBJ databases">
        <title>Genomics of glacier-inhabiting Cryobacterium strains.</title>
        <authorList>
            <person name="Liu Q."/>
            <person name="Xin Y.-H."/>
        </authorList>
    </citation>
    <scope>NUCLEOTIDE SEQUENCE [LARGE SCALE GENOMIC DNA]</scope>
    <source>
        <strain evidence="7 8">Sr47</strain>
    </source>
</reference>
<feature type="transmembrane region" description="Helical" evidence="5">
    <location>
        <begin position="149"/>
        <end position="170"/>
    </location>
</feature>